<proteinExistence type="predicted"/>
<gene>
    <name evidence="1" type="ORF">O6H91_02G113100</name>
</gene>
<evidence type="ECO:0000313" key="1">
    <source>
        <dbReference type="EMBL" id="KAJ7566649.1"/>
    </source>
</evidence>
<sequence length="52" mass="6026">MEEQEKFLKQSTTIGKASILGLIHQVDDKLHVRSSGRFSLTMQQPLHYRSRV</sequence>
<accession>A0ACC2EJH4</accession>
<dbReference type="EMBL" id="CM055093">
    <property type="protein sequence ID" value="KAJ7566649.1"/>
    <property type="molecule type" value="Genomic_DNA"/>
</dbReference>
<organism evidence="1 2">
    <name type="scientific">Diphasiastrum complanatum</name>
    <name type="common">Issler's clubmoss</name>
    <name type="synonym">Lycopodium complanatum</name>
    <dbReference type="NCBI Taxonomy" id="34168"/>
    <lineage>
        <taxon>Eukaryota</taxon>
        <taxon>Viridiplantae</taxon>
        <taxon>Streptophyta</taxon>
        <taxon>Embryophyta</taxon>
        <taxon>Tracheophyta</taxon>
        <taxon>Lycopodiopsida</taxon>
        <taxon>Lycopodiales</taxon>
        <taxon>Lycopodiaceae</taxon>
        <taxon>Lycopodioideae</taxon>
        <taxon>Diphasiastrum</taxon>
    </lineage>
</organism>
<keyword evidence="2" id="KW-1185">Reference proteome</keyword>
<protein>
    <submittedName>
        <fullName evidence="1">Uncharacterized protein</fullName>
    </submittedName>
</protein>
<evidence type="ECO:0000313" key="2">
    <source>
        <dbReference type="Proteomes" id="UP001162992"/>
    </source>
</evidence>
<name>A0ACC2EJH4_DIPCM</name>
<dbReference type="Proteomes" id="UP001162992">
    <property type="component" value="Chromosome 2"/>
</dbReference>
<comment type="caution">
    <text evidence="1">The sequence shown here is derived from an EMBL/GenBank/DDBJ whole genome shotgun (WGS) entry which is preliminary data.</text>
</comment>
<reference evidence="2" key="1">
    <citation type="journal article" date="2024" name="Proc. Natl. Acad. Sci. U.S.A.">
        <title>Extraordinary preservation of gene collinearity over three hundred million years revealed in homosporous lycophytes.</title>
        <authorList>
            <person name="Li C."/>
            <person name="Wickell D."/>
            <person name="Kuo L.Y."/>
            <person name="Chen X."/>
            <person name="Nie B."/>
            <person name="Liao X."/>
            <person name="Peng D."/>
            <person name="Ji J."/>
            <person name="Jenkins J."/>
            <person name="Williams M."/>
            <person name="Shu S."/>
            <person name="Plott C."/>
            <person name="Barry K."/>
            <person name="Rajasekar S."/>
            <person name="Grimwood J."/>
            <person name="Han X."/>
            <person name="Sun S."/>
            <person name="Hou Z."/>
            <person name="He W."/>
            <person name="Dai G."/>
            <person name="Sun C."/>
            <person name="Schmutz J."/>
            <person name="Leebens-Mack J.H."/>
            <person name="Li F.W."/>
            <person name="Wang L."/>
        </authorList>
    </citation>
    <scope>NUCLEOTIDE SEQUENCE [LARGE SCALE GENOMIC DNA]</scope>
    <source>
        <strain evidence="2">cv. PW_Plant_1</strain>
    </source>
</reference>